<reference evidence="1 2" key="1">
    <citation type="submission" date="2014-11" db="EMBL/GenBank/DDBJ databases">
        <authorList>
            <person name="Zhu J."/>
            <person name="Qi W."/>
            <person name="Song R."/>
        </authorList>
    </citation>
    <scope>NUCLEOTIDE SEQUENCE [LARGE SCALE GENOMIC DNA]</scope>
</reference>
<evidence type="ECO:0000313" key="2">
    <source>
        <dbReference type="Proteomes" id="UP000041254"/>
    </source>
</evidence>
<dbReference type="InParanoid" id="A0A0G4ET37"/>
<proteinExistence type="predicted"/>
<name>A0A0G4ET37_VITBC</name>
<sequence>MSTRVSGSRLSLWVPGIQLLDDAEAHDHFIIPTYYRPAYKRTPRPEEVPIPPIVRKAMGESILAMIKPEEDDTPRAAVSRLCGRLLRRQCQGPVRPLN</sequence>
<dbReference type="Proteomes" id="UP000041254">
    <property type="component" value="Unassembled WGS sequence"/>
</dbReference>
<organism evidence="1 2">
    <name type="scientific">Vitrella brassicaformis (strain CCMP3155)</name>
    <dbReference type="NCBI Taxonomy" id="1169540"/>
    <lineage>
        <taxon>Eukaryota</taxon>
        <taxon>Sar</taxon>
        <taxon>Alveolata</taxon>
        <taxon>Colpodellida</taxon>
        <taxon>Vitrellaceae</taxon>
        <taxon>Vitrella</taxon>
    </lineage>
</organism>
<keyword evidence="2" id="KW-1185">Reference proteome</keyword>
<dbReference type="EMBL" id="CDMY01000304">
    <property type="protein sequence ID" value="CEM00993.1"/>
    <property type="molecule type" value="Genomic_DNA"/>
</dbReference>
<accession>A0A0G4ET37</accession>
<protein>
    <submittedName>
        <fullName evidence="1">Uncharacterized protein</fullName>
    </submittedName>
</protein>
<dbReference type="AlphaFoldDB" id="A0A0G4ET37"/>
<evidence type="ECO:0000313" key="1">
    <source>
        <dbReference type="EMBL" id="CEM00993.1"/>
    </source>
</evidence>
<gene>
    <name evidence="1" type="ORF">Vbra_8095</name>
</gene>
<dbReference type="VEuPathDB" id="CryptoDB:Vbra_8095"/>